<sequence>MTTQKSRNLDATPAWIAAVLWIGVAIVVVSFLALIGVLVYYFAGVTPATWLFWLALLAFPTGFILMLVALVGNVFVRRKRQHAPHSIQ</sequence>
<protein>
    <submittedName>
        <fullName evidence="2">Uncharacterized protein</fullName>
    </submittedName>
</protein>
<dbReference type="EMBL" id="VFOU01000003">
    <property type="protein sequence ID" value="TQL71394.1"/>
    <property type="molecule type" value="Genomic_DNA"/>
</dbReference>
<evidence type="ECO:0000313" key="3">
    <source>
        <dbReference type="Proteomes" id="UP000319746"/>
    </source>
</evidence>
<evidence type="ECO:0000256" key="1">
    <source>
        <dbReference type="SAM" id="Phobius"/>
    </source>
</evidence>
<dbReference type="AlphaFoldDB" id="A0A543AFP0"/>
<keyword evidence="1" id="KW-1133">Transmembrane helix</keyword>
<comment type="caution">
    <text evidence="2">The sequence shown here is derived from an EMBL/GenBank/DDBJ whole genome shotgun (WGS) entry which is preliminary data.</text>
</comment>
<reference evidence="2 3" key="1">
    <citation type="submission" date="2019-06" db="EMBL/GenBank/DDBJ databases">
        <title>Sequencing the genomes of 1000 actinobacteria strains.</title>
        <authorList>
            <person name="Klenk H.-P."/>
        </authorList>
    </citation>
    <scope>NUCLEOTIDE SEQUENCE [LARGE SCALE GENOMIC DNA]</scope>
    <source>
        <strain evidence="2 3">DSM 24083</strain>
    </source>
</reference>
<dbReference type="Proteomes" id="UP000319746">
    <property type="component" value="Unassembled WGS sequence"/>
</dbReference>
<keyword evidence="1" id="KW-0472">Membrane</keyword>
<dbReference type="RefSeq" id="WP_141866984.1">
    <property type="nucleotide sequence ID" value="NZ_BAABAN010000002.1"/>
</dbReference>
<name>A0A543AFP0_9MICC</name>
<accession>A0A543AFP0</accession>
<gene>
    <name evidence="2" type="ORF">FB556_1870</name>
</gene>
<feature type="transmembrane region" description="Helical" evidence="1">
    <location>
        <begin position="12"/>
        <end position="44"/>
    </location>
</feature>
<keyword evidence="1" id="KW-0812">Transmembrane</keyword>
<keyword evidence="3" id="KW-1185">Reference proteome</keyword>
<organism evidence="2 3">
    <name type="scientific">Enteractinococcus coprophilus</name>
    <dbReference type="NCBI Taxonomy" id="1027633"/>
    <lineage>
        <taxon>Bacteria</taxon>
        <taxon>Bacillati</taxon>
        <taxon>Actinomycetota</taxon>
        <taxon>Actinomycetes</taxon>
        <taxon>Micrococcales</taxon>
        <taxon>Micrococcaceae</taxon>
    </lineage>
</organism>
<proteinExistence type="predicted"/>
<evidence type="ECO:0000313" key="2">
    <source>
        <dbReference type="EMBL" id="TQL71394.1"/>
    </source>
</evidence>
<feature type="transmembrane region" description="Helical" evidence="1">
    <location>
        <begin position="50"/>
        <end position="76"/>
    </location>
</feature>
<dbReference type="OrthoDB" id="4965577at2"/>